<dbReference type="Pfam" id="PF24883">
    <property type="entry name" value="NPHP3_N"/>
    <property type="match status" value="1"/>
</dbReference>
<gene>
    <name evidence="3" type="ORF">FIBSPDRAFT_759082</name>
</gene>
<evidence type="ECO:0000256" key="1">
    <source>
        <dbReference type="ARBA" id="ARBA00022737"/>
    </source>
</evidence>
<organism evidence="3 4">
    <name type="scientific">Athelia psychrophila</name>
    <dbReference type="NCBI Taxonomy" id="1759441"/>
    <lineage>
        <taxon>Eukaryota</taxon>
        <taxon>Fungi</taxon>
        <taxon>Dikarya</taxon>
        <taxon>Basidiomycota</taxon>
        <taxon>Agaricomycotina</taxon>
        <taxon>Agaricomycetes</taxon>
        <taxon>Agaricomycetidae</taxon>
        <taxon>Atheliales</taxon>
        <taxon>Atheliaceae</taxon>
        <taxon>Athelia</taxon>
    </lineage>
</organism>
<dbReference type="EMBL" id="KV417688">
    <property type="protein sequence ID" value="KZP10009.1"/>
    <property type="molecule type" value="Genomic_DNA"/>
</dbReference>
<reference evidence="3 4" key="1">
    <citation type="journal article" date="2016" name="Mol. Biol. Evol.">
        <title>Comparative Genomics of Early-Diverging Mushroom-Forming Fungi Provides Insights into the Origins of Lignocellulose Decay Capabilities.</title>
        <authorList>
            <person name="Nagy L.G."/>
            <person name="Riley R."/>
            <person name="Tritt A."/>
            <person name="Adam C."/>
            <person name="Daum C."/>
            <person name="Floudas D."/>
            <person name="Sun H."/>
            <person name="Yadav J.S."/>
            <person name="Pangilinan J."/>
            <person name="Larsson K.H."/>
            <person name="Matsuura K."/>
            <person name="Barry K."/>
            <person name="Labutti K."/>
            <person name="Kuo R."/>
            <person name="Ohm R.A."/>
            <person name="Bhattacharya S.S."/>
            <person name="Shirouzu T."/>
            <person name="Yoshinaga Y."/>
            <person name="Martin F.M."/>
            <person name="Grigoriev I.V."/>
            <person name="Hibbett D.S."/>
        </authorList>
    </citation>
    <scope>NUCLEOTIDE SEQUENCE [LARGE SCALE GENOMIC DNA]</scope>
    <source>
        <strain evidence="3 4">CBS 109695</strain>
    </source>
</reference>
<dbReference type="Gene3D" id="3.40.50.300">
    <property type="entry name" value="P-loop containing nucleotide triphosphate hydrolases"/>
    <property type="match status" value="1"/>
</dbReference>
<keyword evidence="1" id="KW-0677">Repeat</keyword>
<dbReference type="STRING" id="436010.A0A165YX50"/>
<feature type="domain" description="Nephrocystin 3-like N-terminal" evidence="2">
    <location>
        <begin position="22"/>
        <end position="179"/>
    </location>
</feature>
<keyword evidence="4" id="KW-1185">Reference proteome</keyword>
<accession>A0A165YX50</accession>
<dbReference type="InterPro" id="IPR027417">
    <property type="entry name" value="P-loop_NTPase"/>
</dbReference>
<dbReference type="Proteomes" id="UP000076532">
    <property type="component" value="Unassembled WGS sequence"/>
</dbReference>
<dbReference type="OrthoDB" id="5967843at2759"/>
<dbReference type="AlphaFoldDB" id="A0A165YX50"/>
<evidence type="ECO:0000259" key="2">
    <source>
        <dbReference type="Pfam" id="PF24883"/>
    </source>
</evidence>
<evidence type="ECO:0000313" key="3">
    <source>
        <dbReference type="EMBL" id="KZP10009.1"/>
    </source>
</evidence>
<name>A0A165YX50_9AGAM</name>
<dbReference type="InterPro" id="IPR056884">
    <property type="entry name" value="NPHP3-like_N"/>
</dbReference>
<dbReference type="SUPFAM" id="SSF52540">
    <property type="entry name" value="P-loop containing nucleoside triphosphate hydrolases"/>
    <property type="match status" value="1"/>
</dbReference>
<dbReference type="PANTHER" id="PTHR10039">
    <property type="entry name" value="AMELOGENIN"/>
    <property type="match status" value="1"/>
</dbReference>
<sequence>MHDRGDARVSCLEGTRQAPIDAFFEWVRDGVTLICWFSGPAGYGKSALSQSIAERCAREHILAATFFFLRGAGLRSDIKYLITTLAFQLSRSFSATKSTIESALREEERIDSQSTKDQLEKLIIRPLMELVGHQETPLVIIIDALDECNNHKTMQDFIGILTSVCSNHQLPVRFLVTSRAEDHINQAFSSAGTTATTSISLENFNASKDIKTYLQHMKAECSRARCRDVRRKCVISVHQCEGKLLTTSVP</sequence>
<evidence type="ECO:0000313" key="4">
    <source>
        <dbReference type="Proteomes" id="UP000076532"/>
    </source>
</evidence>
<dbReference type="PANTHER" id="PTHR10039:SF16">
    <property type="entry name" value="GPI INOSITOL-DEACYLASE"/>
    <property type="match status" value="1"/>
</dbReference>
<proteinExistence type="predicted"/>
<protein>
    <recommendedName>
        <fullName evidence="2">Nephrocystin 3-like N-terminal domain-containing protein</fullName>
    </recommendedName>
</protein>